<feature type="chain" id="PRO_5017757847" evidence="4">
    <location>
        <begin position="21"/>
        <end position="395"/>
    </location>
</feature>
<dbReference type="Gene3D" id="3.40.50.1820">
    <property type="entry name" value="alpha/beta hydrolase"/>
    <property type="match status" value="1"/>
</dbReference>
<name>A0A3D8L6J4_9BACT</name>
<evidence type="ECO:0000256" key="4">
    <source>
        <dbReference type="SAM" id="SignalP"/>
    </source>
</evidence>
<dbReference type="PANTHER" id="PTHR22946">
    <property type="entry name" value="DIENELACTONE HYDROLASE DOMAIN-CONTAINING PROTEIN-RELATED"/>
    <property type="match status" value="1"/>
</dbReference>
<protein>
    <submittedName>
        <fullName evidence="6">Acetylxylan esterase</fullName>
    </submittedName>
</protein>
<dbReference type="InterPro" id="IPR054579">
    <property type="entry name" value="GCE-like_dom"/>
</dbReference>
<dbReference type="SUPFAM" id="SSF53474">
    <property type="entry name" value="alpha/beta-Hydrolases"/>
    <property type="match status" value="1"/>
</dbReference>
<feature type="domain" description="4-O-methyl-glucuronoyl methylesterase-like" evidence="5">
    <location>
        <begin position="101"/>
        <end position="340"/>
    </location>
</feature>
<evidence type="ECO:0000259" key="5">
    <source>
        <dbReference type="Pfam" id="PF22244"/>
    </source>
</evidence>
<organism evidence="6 7">
    <name type="scientific">Pontibacter diazotrophicus</name>
    <dbReference type="NCBI Taxonomy" id="1400979"/>
    <lineage>
        <taxon>Bacteria</taxon>
        <taxon>Pseudomonadati</taxon>
        <taxon>Bacteroidota</taxon>
        <taxon>Cytophagia</taxon>
        <taxon>Cytophagales</taxon>
        <taxon>Hymenobacteraceae</taxon>
        <taxon>Pontibacter</taxon>
    </lineage>
</organism>
<dbReference type="InterPro" id="IPR050261">
    <property type="entry name" value="FrsA_esterase"/>
</dbReference>
<evidence type="ECO:0000256" key="1">
    <source>
        <dbReference type="ARBA" id="ARBA00022487"/>
    </source>
</evidence>
<accession>A0A3D8L6J4</accession>
<dbReference type="Pfam" id="PF22244">
    <property type="entry name" value="GCE_fung"/>
    <property type="match status" value="1"/>
</dbReference>
<comment type="caution">
    <text evidence="6">The sequence shown here is derived from an EMBL/GenBank/DDBJ whole genome shotgun (WGS) entry which is preliminary data.</text>
</comment>
<keyword evidence="2 4" id="KW-0732">Signal</keyword>
<gene>
    <name evidence="6" type="ORF">DXT99_21995</name>
</gene>
<evidence type="ECO:0000256" key="3">
    <source>
        <dbReference type="ARBA" id="ARBA00022801"/>
    </source>
</evidence>
<evidence type="ECO:0000313" key="7">
    <source>
        <dbReference type="Proteomes" id="UP000256708"/>
    </source>
</evidence>
<dbReference type="InterPro" id="IPR029058">
    <property type="entry name" value="AB_hydrolase_fold"/>
</dbReference>
<dbReference type="AlphaFoldDB" id="A0A3D8L6J4"/>
<keyword evidence="7" id="KW-1185">Reference proteome</keyword>
<keyword evidence="1" id="KW-0719">Serine esterase</keyword>
<evidence type="ECO:0000313" key="6">
    <source>
        <dbReference type="EMBL" id="RDV12943.1"/>
    </source>
</evidence>
<dbReference type="OrthoDB" id="9809261at2"/>
<dbReference type="EMBL" id="QRGR01000031">
    <property type="protein sequence ID" value="RDV12943.1"/>
    <property type="molecule type" value="Genomic_DNA"/>
</dbReference>
<keyword evidence="3" id="KW-0378">Hydrolase</keyword>
<sequence>MIKGIVMCLAVLILFNKAQAQNYDESKVPAYTLPEVLASADGTVVDNKAAWEKKRRPEVLRLFENNVYGQMPQGYDSIAFTLTNDVVNAMDGQAHLKEVTITVWRKNKSADINLVLFVPTKPQKPVPAFLLINNRDKSNTDPSRTTKSAFWPAEMVIDSGYAVAAFHVSDAAPDNKDTYQEGALQLYPEQEGADNGTKAIGAWAWAASRVMDYFQEDKDIDARRVAVVGHSRGGKAALWAGAQDQRFAMVYSNCSGNTGAALSRRRFGETVKVINDQFPHWFADNYKKYNENEAALPVDQHMLLSLIAPRPVYVTSATEDLWADPKGSYLSLLHAQKAYKLYRRHSALTPEPPAVNSPIINSYLGYHNREGAHDLTKYDWANFIQFANYHASGQH</sequence>
<proteinExistence type="predicted"/>
<dbReference type="GO" id="GO:0052689">
    <property type="term" value="F:carboxylic ester hydrolase activity"/>
    <property type="evidence" value="ECO:0007669"/>
    <property type="project" value="UniProtKB-KW"/>
</dbReference>
<evidence type="ECO:0000256" key="2">
    <source>
        <dbReference type="ARBA" id="ARBA00022729"/>
    </source>
</evidence>
<feature type="signal peptide" evidence="4">
    <location>
        <begin position="1"/>
        <end position="20"/>
    </location>
</feature>
<dbReference type="RefSeq" id="WP_115567752.1">
    <property type="nucleotide sequence ID" value="NZ_QRGR01000031.1"/>
</dbReference>
<reference evidence="7" key="1">
    <citation type="submission" date="2018-08" db="EMBL/GenBank/DDBJ databases">
        <authorList>
            <person name="Liu Z.-W."/>
            <person name="Du Z.-J."/>
        </authorList>
    </citation>
    <scope>NUCLEOTIDE SEQUENCE [LARGE SCALE GENOMIC DNA]</scope>
    <source>
        <strain evidence="7">H4X</strain>
    </source>
</reference>
<dbReference type="Proteomes" id="UP000256708">
    <property type="component" value="Unassembled WGS sequence"/>
</dbReference>